<protein>
    <submittedName>
        <fullName evidence="1">Uncharacterized protein</fullName>
    </submittedName>
</protein>
<dbReference type="EMBL" id="REGN01006742">
    <property type="protein sequence ID" value="RNA08458.1"/>
    <property type="molecule type" value="Genomic_DNA"/>
</dbReference>
<dbReference type="AlphaFoldDB" id="A0A3M7QBX9"/>
<dbReference type="Proteomes" id="UP000276133">
    <property type="component" value="Unassembled WGS sequence"/>
</dbReference>
<comment type="caution">
    <text evidence="1">The sequence shown here is derived from an EMBL/GenBank/DDBJ whole genome shotgun (WGS) entry which is preliminary data.</text>
</comment>
<evidence type="ECO:0000313" key="2">
    <source>
        <dbReference type="Proteomes" id="UP000276133"/>
    </source>
</evidence>
<name>A0A3M7QBX9_BRAPC</name>
<accession>A0A3M7QBX9</accession>
<reference evidence="1 2" key="1">
    <citation type="journal article" date="2018" name="Sci. Rep.">
        <title>Genomic signatures of local adaptation to the degree of environmental predictability in rotifers.</title>
        <authorList>
            <person name="Franch-Gras L."/>
            <person name="Hahn C."/>
            <person name="Garcia-Roger E.M."/>
            <person name="Carmona M.J."/>
            <person name="Serra M."/>
            <person name="Gomez A."/>
        </authorList>
    </citation>
    <scope>NUCLEOTIDE SEQUENCE [LARGE SCALE GENOMIC DNA]</scope>
    <source>
        <strain evidence="1">HYR1</strain>
    </source>
</reference>
<keyword evidence="2" id="KW-1185">Reference proteome</keyword>
<gene>
    <name evidence="1" type="ORF">BpHYR1_015088</name>
</gene>
<organism evidence="1 2">
    <name type="scientific">Brachionus plicatilis</name>
    <name type="common">Marine rotifer</name>
    <name type="synonym">Brachionus muelleri</name>
    <dbReference type="NCBI Taxonomy" id="10195"/>
    <lineage>
        <taxon>Eukaryota</taxon>
        <taxon>Metazoa</taxon>
        <taxon>Spiralia</taxon>
        <taxon>Gnathifera</taxon>
        <taxon>Rotifera</taxon>
        <taxon>Eurotatoria</taxon>
        <taxon>Monogononta</taxon>
        <taxon>Pseudotrocha</taxon>
        <taxon>Ploima</taxon>
        <taxon>Brachionidae</taxon>
        <taxon>Brachionus</taxon>
    </lineage>
</organism>
<evidence type="ECO:0000313" key="1">
    <source>
        <dbReference type="EMBL" id="RNA08458.1"/>
    </source>
</evidence>
<sequence>MLTYRNKKNTTAVNNQGADLLPESKFYIRNIILVKYSIFFEHNLSSKDRSIIDKNIYNNDHSFGDQNFH</sequence>
<proteinExistence type="predicted"/>